<evidence type="ECO:0000313" key="1">
    <source>
        <dbReference type="EMBL" id="CDW48139.1"/>
    </source>
</evidence>
<protein>
    <submittedName>
        <fullName evidence="1">Uncharacterized protein</fullName>
    </submittedName>
</protein>
<accession>A0A0K2VCB8</accession>
<name>A0A0K2VCB8_LEPSM</name>
<dbReference type="AlphaFoldDB" id="A0A0K2VCB8"/>
<proteinExistence type="predicted"/>
<dbReference type="EMBL" id="HACA01030778">
    <property type="protein sequence ID" value="CDW48139.1"/>
    <property type="molecule type" value="Transcribed_RNA"/>
</dbReference>
<organism evidence="1">
    <name type="scientific">Lepeophtheirus salmonis</name>
    <name type="common">Salmon louse</name>
    <name type="synonym">Caligus salmonis</name>
    <dbReference type="NCBI Taxonomy" id="72036"/>
    <lineage>
        <taxon>Eukaryota</taxon>
        <taxon>Metazoa</taxon>
        <taxon>Ecdysozoa</taxon>
        <taxon>Arthropoda</taxon>
        <taxon>Crustacea</taxon>
        <taxon>Multicrustacea</taxon>
        <taxon>Hexanauplia</taxon>
        <taxon>Copepoda</taxon>
        <taxon>Siphonostomatoida</taxon>
        <taxon>Caligidae</taxon>
        <taxon>Lepeophtheirus</taxon>
    </lineage>
</organism>
<reference evidence="1" key="1">
    <citation type="submission" date="2014-05" db="EMBL/GenBank/DDBJ databases">
        <authorList>
            <person name="Chronopoulou M."/>
        </authorList>
    </citation>
    <scope>NUCLEOTIDE SEQUENCE</scope>
    <source>
        <tissue evidence="1">Whole organism</tissue>
    </source>
</reference>
<sequence>MNATPIYVIDTPCNYSYLGLEHHVIEHSRIFNLMFCTDCWARQTDFNKTRNQAFSMTGVGNL</sequence>